<dbReference type="Proteomes" id="UP000316639">
    <property type="component" value="Unassembled WGS sequence"/>
</dbReference>
<organism evidence="2 3">
    <name type="scientific">Lentzea tibetensis</name>
    <dbReference type="NCBI Taxonomy" id="2591470"/>
    <lineage>
        <taxon>Bacteria</taxon>
        <taxon>Bacillati</taxon>
        <taxon>Actinomycetota</taxon>
        <taxon>Actinomycetes</taxon>
        <taxon>Pseudonocardiales</taxon>
        <taxon>Pseudonocardiaceae</taxon>
        <taxon>Lentzea</taxon>
    </lineage>
</organism>
<dbReference type="InterPro" id="IPR029058">
    <property type="entry name" value="AB_hydrolase_fold"/>
</dbReference>
<dbReference type="PANTHER" id="PTHR43194">
    <property type="entry name" value="HYDROLASE ALPHA/BETA FOLD FAMILY"/>
    <property type="match status" value="1"/>
</dbReference>
<evidence type="ECO:0000259" key="1">
    <source>
        <dbReference type="Pfam" id="PF00561"/>
    </source>
</evidence>
<dbReference type="AlphaFoldDB" id="A0A563EQQ8"/>
<accession>A0A563EQQ8</accession>
<reference evidence="2 3" key="1">
    <citation type="submission" date="2019-07" db="EMBL/GenBank/DDBJ databases">
        <title>Lentzea xizangensis sp. nov., isolated from Qinghai-Tibetan Plateau Soils.</title>
        <authorList>
            <person name="Huang J."/>
        </authorList>
    </citation>
    <scope>NUCLEOTIDE SEQUENCE [LARGE SCALE GENOMIC DNA]</scope>
    <source>
        <strain evidence="2 3">FXJ1.1311</strain>
    </source>
</reference>
<evidence type="ECO:0000313" key="2">
    <source>
        <dbReference type="EMBL" id="TWP49568.1"/>
    </source>
</evidence>
<dbReference type="RefSeq" id="WP_146354534.1">
    <property type="nucleotide sequence ID" value="NZ_VOBR01000015.1"/>
</dbReference>
<dbReference type="InterPro" id="IPR000073">
    <property type="entry name" value="AB_hydrolase_1"/>
</dbReference>
<proteinExistence type="predicted"/>
<dbReference type="InterPro" id="IPR050228">
    <property type="entry name" value="Carboxylesterase_BioH"/>
</dbReference>
<sequence length="248" mass="26550">MRDVEVLPGARIRWVELPGTSPARLYLHGLGCSSAPHFTEAATHPLLFGRRTLLMDLLGFGISDRPTSFGYTLDEHADVLATALRSIGLSAVEVVAHSMSGAVAVSLATRHPSLVGRLALVDSNLDPLTPRPAPGSAGIATYTESEFVHGVGWERTLRRAGPRWAATMRLAGREALYRTALDLVKTTARAQLLRLTLPRMYLHPTGFAPADVAGLEAAGVRVVEVPDCGHNIMIDNVDGFASALVTAW</sequence>
<dbReference type="OrthoDB" id="2987348at2"/>
<dbReference type="Gene3D" id="3.40.50.1820">
    <property type="entry name" value="alpha/beta hydrolase"/>
    <property type="match status" value="1"/>
</dbReference>
<gene>
    <name evidence="2" type="ORF">FKR81_23840</name>
</gene>
<protein>
    <submittedName>
        <fullName evidence="2">Alpha/beta hydrolase</fullName>
    </submittedName>
</protein>
<dbReference type="GO" id="GO:0016787">
    <property type="term" value="F:hydrolase activity"/>
    <property type="evidence" value="ECO:0007669"/>
    <property type="project" value="UniProtKB-KW"/>
</dbReference>
<name>A0A563EQQ8_9PSEU</name>
<keyword evidence="3" id="KW-1185">Reference proteome</keyword>
<keyword evidence="2" id="KW-0378">Hydrolase</keyword>
<dbReference type="EMBL" id="VOBR01000015">
    <property type="protein sequence ID" value="TWP49568.1"/>
    <property type="molecule type" value="Genomic_DNA"/>
</dbReference>
<dbReference type="SUPFAM" id="SSF53474">
    <property type="entry name" value="alpha/beta-Hydrolases"/>
    <property type="match status" value="1"/>
</dbReference>
<dbReference type="PANTHER" id="PTHR43194:SF2">
    <property type="entry name" value="PEROXISOMAL MEMBRANE PROTEIN LPX1"/>
    <property type="match status" value="1"/>
</dbReference>
<evidence type="ECO:0000313" key="3">
    <source>
        <dbReference type="Proteomes" id="UP000316639"/>
    </source>
</evidence>
<comment type="caution">
    <text evidence="2">The sequence shown here is derived from an EMBL/GenBank/DDBJ whole genome shotgun (WGS) entry which is preliminary data.</text>
</comment>
<feature type="domain" description="AB hydrolase-1" evidence="1">
    <location>
        <begin position="25"/>
        <end position="127"/>
    </location>
</feature>
<dbReference type="Pfam" id="PF00561">
    <property type="entry name" value="Abhydrolase_1"/>
    <property type="match status" value="1"/>
</dbReference>
<dbReference type="PRINTS" id="PR00111">
    <property type="entry name" value="ABHYDROLASE"/>
</dbReference>